<gene>
    <name evidence="1" type="ORF">L1987_54664</name>
</gene>
<evidence type="ECO:0000313" key="2">
    <source>
        <dbReference type="Proteomes" id="UP001056120"/>
    </source>
</evidence>
<evidence type="ECO:0000313" key="1">
    <source>
        <dbReference type="EMBL" id="KAI3754872.1"/>
    </source>
</evidence>
<name>A0ACB9E8T2_9ASTR</name>
<proteinExistence type="predicted"/>
<protein>
    <submittedName>
        <fullName evidence="1">Uncharacterized protein</fullName>
    </submittedName>
</protein>
<dbReference type="EMBL" id="CM042035">
    <property type="protein sequence ID" value="KAI3754872.1"/>
    <property type="molecule type" value="Genomic_DNA"/>
</dbReference>
<comment type="caution">
    <text evidence="1">The sequence shown here is derived from an EMBL/GenBank/DDBJ whole genome shotgun (WGS) entry which is preliminary data.</text>
</comment>
<organism evidence="1 2">
    <name type="scientific">Smallanthus sonchifolius</name>
    <dbReference type="NCBI Taxonomy" id="185202"/>
    <lineage>
        <taxon>Eukaryota</taxon>
        <taxon>Viridiplantae</taxon>
        <taxon>Streptophyta</taxon>
        <taxon>Embryophyta</taxon>
        <taxon>Tracheophyta</taxon>
        <taxon>Spermatophyta</taxon>
        <taxon>Magnoliopsida</taxon>
        <taxon>eudicotyledons</taxon>
        <taxon>Gunneridae</taxon>
        <taxon>Pentapetalae</taxon>
        <taxon>asterids</taxon>
        <taxon>campanulids</taxon>
        <taxon>Asterales</taxon>
        <taxon>Asteraceae</taxon>
        <taxon>Asteroideae</taxon>
        <taxon>Heliantheae alliance</taxon>
        <taxon>Millerieae</taxon>
        <taxon>Smallanthus</taxon>
    </lineage>
</organism>
<dbReference type="Proteomes" id="UP001056120">
    <property type="component" value="Linkage Group LG18"/>
</dbReference>
<keyword evidence="2" id="KW-1185">Reference proteome</keyword>
<reference evidence="2" key="1">
    <citation type="journal article" date="2022" name="Mol. Ecol. Resour.">
        <title>The genomes of chicory, endive, great burdock and yacon provide insights into Asteraceae palaeo-polyploidization history and plant inulin production.</title>
        <authorList>
            <person name="Fan W."/>
            <person name="Wang S."/>
            <person name="Wang H."/>
            <person name="Wang A."/>
            <person name="Jiang F."/>
            <person name="Liu H."/>
            <person name="Zhao H."/>
            <person name="Xu D."/>
            <person name="Zhang Y."/>
        </authorList>
    </citation>
    <scope>NUCLEOTIDE SEQUENCE [LARGE SCALE GENOMIC DNA]</scope>
    <source>
        <strain evidence="2">cv. Yunnan</strain>
    </source>
</reference>
<sequence>MNEQAGEERLLKKAIDQMEREITVKAALSGKIREGQDNNIDPVDEDYINNVLAEYRQVFSPEKSSGKLSVSNLFLCSFGRRFRLGDNFSTTQNFSPIRYELFSWHNSQRNHVLC</sequence>
<reference evidence="1 2" key="2">
    <citation type="journal article" date="2022" name="Mol. Ecol. Resour.">
        <title>The genomes of chicory, endive, great burdock and yacon provide insights into Asteraceae paleo-polyploidization history and plant inulin production.</title>
        <authorList>
            <person name="Fan W."/>
            <person name="Wang S."/>
            <person name="Wang H."/>
            <person name="Wang A."/>
            <person name="Jiang F."/>
            <person name="Liu H."/>
            <person name="Zhao H."/>
            <person name="Xu D."/>
            <person name="Zhang Y."/>
        </authorList>
    </citation>
    <scope>NUCLEOTIDE SEQUENCE [LARGE SCALE GENOMIC DNA]</scope>
    <source>
        <strain evidence="2">cv. Yunnan</strain>
        <tissue evidence="1">Leaves</tissue>
    </source>
</reference>
<accession>A0ACB9E8T2</accession>